<accession>A0A810N196</accession>
<dbReference type="EMBL" id="AP023359">
    <property type="protein sequence ID" value="BCJ67137.1"/>
    <property type="molecule type" value="Genomic_DNA"/>
</dbReference>
<dbReference type="GO" id="GO:0008168">
    <property type="term" value="F:methyltransferase activity"/>
    <property type="evidence" value="ECO:0007669"/>
    <property type="project" value="UniProtKB-KW"/>
</dbReference>
<dbReference type="Pfam" id="PF13649">
    <property type="entry name" value="Methyltransf_25"/>
    <property type="match status" value="1"/>
</dbReference>
<dbReference type="SUPFAM" id="SSF53335">
    <property type="entry name" value="S-adenosyl-L-methionine-dependent methyltransferases"/>
    <property type="match status" value="1"/>
</dbReference>
<keyword evidence="2" id="KW-0489">Methyltransferase</keyword>
<dbReference type="AlphaFoldDB" id="A0A810N196"/>
<dbReference type="CDD" id="cd02440">
    <property type="entry name" value="AdoMet_MTases"/>
    <property type="match status" value="1"/>
</dbReference>
<evidence type="ECO:0000259" key="1">
    <source>
        <dbReference type="Pfam" id="PF13649"/>
    </source>
</evidence>
<evidence type="ECO:0000313" key="3">
    <source>
        <dbReference type="Proteomes" id="UP000680866"/>
    </source>
</evidence>
<reference evidence="2" key="1">
    <citation type="submission" date="2020-08" db="EMBL/GenBank/DDBJ databases">
        <title>Whole genome shotgun sequence of Polymorphospora rubra NBRC 101157.</title>
        <authorList>
            <person name="Komaki H."/>
            <person name="Tamura T."/>
        </authorList>
    </citation>
    <scope>NUCLEOTIDE SEQUENCE</scope>
    <source>
        <strain evidence="2">NBRC 101157</strain>
    </source>
</reference>
<keyword evidence="2" id="KW-0808">Transferase</keyword>
<organism evidence="2 3">
    <name type="scientific">Polymorphospora rubra</name>
    <dbReference type="NCBI Taxonomy" id="338584"/>
    <lineage>
        <taxon>Bacteria</taxon>
        <taxon>Bacillati</taxon>
        <taxon>Actinomycetota</taxon>
        <taxon>Actinomycetes</taxon>
        <taxon>Micromonosporales</taxon>
        <taxon>Micromonosporaceae</taxon>
        <taxon>Polymorphospora</taxon>
    </lineage>
</organism>
<evidence type="ECO:0000313" key="2">
    <source>
        <dbReference type="EMBL" id="BCJ67137.1"/>
    </source>
</evidence>
<gene>
    <name evidence="2" type="ORF">Prubr_41580</name>
</gene>
<dbReference type="GO" id="GO:0032259">
    <property type="term" value="P:methylation"/>
    <property type="evidence" value="ECO:0007669"/>
    <property type="project" value="UniProtKB-KW"/>
</dbReference>
<name>A0A810N196_9ACTN</name>
<feature type="domain" description="Methyltransferase" evidence="1">
    <location>
        <begin position="54"/>
        <end position="144"/>
    </location>
</feature>
<dbReference type="InterPro" id="IPR041698">
    <property type="entry name" value="Methyltransf_25"/>
</dbReference>
<dbReference type="InterPro" id="IPR050508">
    <property type="entry name" value="Methyltransf_Superfamily"/>
</dbReference>
<keyword evidence="3" id="KW-1185">Reference proteome</keyword>
<sequence length="222" mass="24492">MSDHPFLAATRDSYDSMAVDYAEWLRTDMDERPLDRALLAAFAERVRATGNLRVADVGCGPGRVTILLDRLGLDAFGVDLSPGMVALARRTYPGLRFEVGSMLALELPDASLGGLLAYYSIIHVPWELRPAVFAEFRRVLAPGGQLMLAFQVGDDRNHHTEVFGRPVDLSFHRQRPEEVADLLRDAGFEVWATTVKRREGTEKTPQGLLIAHRPVEPAGVAG</sequence>
<dbReference type="KEGG" id="pry:Prubr_41580"/>
<protein>
    <submittedName>
        <fullName evidence="2">Methyltransferase</fullName>
    </submittedName>
</protein>
<dbReference type="Proteomes" id="UP000680866">
    <property type="component" value="Chromosome"/>
</dbReference>
<proteinExistence type="predicted"/>
<dbReference type="InterPro" id="IPR029063">
    <property type="entry name" value="SAM-dependent_MTases_sf"/>
</dbReference>
<dbReference type="PANTHER" id="PTHR42912">
    <property type="entry name" value="METHYLTRANSFERASE"/>
    <property type="match status" value="1"/>
</dbReference>
<dbReference type="Gene3D" id="3.40.50.150">
    <property type="entry name" value="Vaccinia Virus protein VP39"/>
    <property type="match status" value="1"/>
</dbReference>
<dbReference type="RefSeq" id="WP_212816514.1">
    <property type="nucleotide sequence ID" value="NZ_AP023359.1"/>
</dbReference>